<dbReference type="InterPro" id="IPR002156">
    <property type="entry name" value="RNaseH_domain"/>
</dbReference>
<dbReference type="CDD" id="cd09279">
    <property type="entry name" value="RNase_HI_like"/>
    <property type="match status" value="1"/>
</dbReference>
<dbReference type="InterPro" id="IPR012337">
    <property type="entry name" value="RNaseH-like_sf"/>
</dbReference>
<proteinExistence type="predicted"/>
<organism evidence="2 3">
    <name type="scientific">Fodinicola feengrottensis</name>
    <dbReference type="NCBI Taxonomy" id="435914"/>
    <lineage>
        <taxon>Bacteria</taxon>
        <taxon>Bacillati</taxon>
        <taxon>Actinomycetota</taxon>
        <taxon>Actinomycetes</taxon>
        <taxon>Mycobacteriales</taxon>
        <taxon>Fodinicola</taxon>
    </lineage>
</organism>
<name>A0ABN2G5M5_9ACTN</name>
<dbReference type="Pfam" id="PF13456">
    <property type="entry name" value="RVT_3"/>
    <property type="match status" value="1"/>
</dbReference>
<keyword evidence="3" id="KW-1185">Reference proteome</keyword>
<evidence type="ECO:0000259" key="1">
    <source>
        <dbReference type="PROSITE" id="PS50879"/>
    </source>
</evidence>
<evidence type="ECO:0000313" key="2">
    <source>
        <dbReference type="EMBL" id="GAA1665768.1"/>
    </source>
</evidence>
<dbReference type="PANTHER" id="PTHR46387:SF2">
    <property type="entry name" value="RIBONUCLEASE HI"/>
    <property type="match status" value="1"/>
</dbReference>
<gene>
    <name evidence="2" type="ORF">GCM10009765_14120</name>
</gene>
<comment type="caution">
    <text evidence="2">The sequence shown here is derived from an EMBL/GenBank/DDBJ whole genome shotgun (WGS) entry which is preliminary data.</text>
</comment>
<dbReference type="RefSeq" id="WP_390624159.1">
    <property type="nucleotide sequence ID" value="NZ_BAAANY010000005.1"/>
</dbReference>
<sequence>MSDSEEITAVVVEADGGSRGNPGVAGYGALVRDARTGDLLAERAEGVGFATNNVAEYSGLVAGLTAARDLGARRVAVRMDSKLVVEQMSGRWKIKHPDMVPLAAKAKEVARAFDKVTYEWIPRAQNSAADALANSAMDGIPVHRDLTGEAPMATSGQVATTLLLVTVDAAADVPHDLAKYLAGRGAAEAVLTAGQPTVANAAQVLADALRAPVETEPDLLEAGRTDALLARFKARGGTFVVLADRERVADILRVGWEAPPRMIERLSLDVWGVTEVEFNGSPGSVCVRTVNDTSAARAV</sequence>
<feature type="domain" description="RNase H type-1" evidence="1">
    <location>
        <begin position="6"/>
        <end position="138"/>
    </location>
</feature>
<dbReference type="EMBL" id="BAAANY010000005">
    <property type="protein sequence ID" value="GAA1665768.1"/>
    <property type="molecule type" value="Genomic_DNA"/>
</dbReference>
<dbReference type="SUPFAM" id="SSF53098">
    <property type="entry name" value="Ribonuclease H-like"/>
    <property type="match status" value="1"/>
</dbReference>
<dbReference type="PANTHER" id="PTHR46387">
    <property type="entry name" value="POLYNUCLEOTIDYL TRANSFERASE, RIBONUCLEASE H-LIKE SUPERFAMILY PROTEIN"/>
    <property type="match status" value="1"/>
</dbReference>
<evidence type="ECO:0000313" key="3">
    <source>
        <dbReference type="Proteomes" id="UP001500618"/>
    </source>
</evidence>
<dbReference type="InterPro" id="IPR036397">
    <property type="entry name" value="RNaseH_sf"/>
</dbReference>
<reference evidence="2 3" key="1">
    <citation type="journal article" date="2019" name="Int. J. Syst. Evol. Microbiol.">
        <title>The Global Catalogue of Microorganisms (GCM) 10K type strain sequencing project: providing services to taxonomists for standard genome sequencing and annotation.</title>
        <authorList>
            <consortium name="The Broad Institute Genomics Platform"/>
            <consortium name="The Broad Institute Genome Sequencing Center for Infectious Disease"/>
            <person name="Wu L."/>
            <person name="Ma J."/>
        </authorList>
    </citation>
    <scope>NUCLEOTIDE SEQUENCE [LARGE SCALE GENOMIC DNA]</scope>
    <source>
        <strain evidence="2 3">JCM 14718</strain>
    </source>
</reference>
<dbReference type="PROSITE" id="PS50879">
    <property type="entry name" value="RNASE_H_1"/>
    <property type="match status" value="1"/>
</dbReference>
<dbReference type="Gene3D" id="3.30.420.10">
    <property type="entry name" value="Ribonuclease H-like superfamily/Ribonuclease H"/>
    <property type="match status" value="1"/>
</dbReference>
<dbReference type="Proteomes" id="UP001500618">
    <property type="component" value="Unassembled WGS sequence"/>
</dbReference>
<accession>A0ABN2G5M5</accession>
<protein>
    <recommendedName>
        <fullName evidence="1">RNase H type-1 domain-containing protein</fullName>
    </recommendedName>
</protein>